<reference evidence="2 3" key="1">
    <citation type="journal article" date="2013" name="Curr. Biol.">
        <title>The Genome of the Foraminiferan Reticulomyxa filosa.</title>
        <authorList>
            <person name="Glockner G."/>
            <person name="Hulsmann N."/>
            <person name="Schleicher M."/>
            <person name="Noegel A.A."/>
            <person name="Eichinger L."/>
            <person name="Gallinger C."/>
            <person name="Pawlowski J."/>
            <person name="Sierra R."/>
            <person name="Euteneuer U."/>
            <person name="Pillet L."/>
            <person name="Moustafa A."/>
            <person name="Platzer M."/>
            <person name="Groth M."/>
            <person name="Szafranski K."/>
            <person name="Schliwa M."/>
        </authorList>
    </citation>
    <scope>NUCLEOTIDE SEQUENCE [LARGE SCALE GENOMIC DNA]</scope>
</reference>
<dbReference type="Gene3D" id="3.40.50.1820">
    <property type="entry name" value="alpha/beta hydrolase"/>
    <property type="match status" value="1"/>
</dbReference>
<dbReference type="CDD" id="cd00741">
    <property type="entry name" value="Lipase"/>
    <property type="match status" value="1"/>
</dbReference>
<proteinExistence type="predicted"/>
<name>X6M1W1_RETFI</name>
<dbReference type="PANTHER" id="PTHR45908:SF11">
    <property type="entry name" value="FUNGAL LIPASE-LIKE DOMAIN-CONTAINING PROTEIN"/>
    <property type="match status" value="1"/>
</dbReference>
<organism evidence="2 3">
    <name type="scientific">Reticulomyxa filosa</name>
    <dbReference type="NCBI Taxonomy" id="46433"/>
    <lineage>
        <taxon>Eukaryota</taxon>
        <taxon>Sar</taxon>
        <taxon>Rhizaria</taxon>
        <taxon>Retaria</taxon>
        <taxon>Foraminifera</taxon>
        <taxon>Monothalamids</taxon>
        <taxon>Reticulomyxidae</taxon>
        <taxon>Reticulomyxa</taxon>
    </lineage>
</organism>
<dbReference type="InterPro" id="IPR002921">
    <property type="entry name" value="Fungal_lipase-type"/>
</dbReference>
<evidence type="ECO:0000259" key="1">
    <source>
        <dbReference type="Pfam" id="PF01764"/>
    </source>
</evidence>
<dbReference type="InterPro" id="IPR029058">
    <property type="entry name" value="AB_hydrolase_fold"/>
</dbReference>
<comment type="caution">
    <text evidence="2">The sequence shown here is derived from an EMBL/GenBank/DDBJ whole genome shotgun (WGS) entry which is preliminary data.</text>
</comment>
<dbReference type="GO" id="GO:0006629">
    <property type="term" value="P:lipid metabolic process"/>
    <property type="evidence" value="ECO:0007669"/>
    <property type="project" value="InterPro"/>
</dbReference>
<protein>
    <recommendedName>
        <fullName evidence="1">Fungal lipase-type domain-containing protein</fullName>
    </recommendedName>
</protein>
<feature type="domain" description="Fungal lipase-type" evidence="1">
    <location>
        <begin position="21"/>
        <end position="85"/>
    </location>
</feature>
<sequence length="147" mass="17131">MYNIHIYITLCVPITLGCYKTGAALAAHCAIDFFDQKAIQPMFVYTYGQPRVGNQQFANYYNSNIKIHYRVTHRKDPVPHVPTEDMGFYHMMEEIFYPKNPNETYIVCSESGEQSNCSDQYLVDLDIYDHLDYMGFDFTTNYLSCKV</sequence>
<dbReference type="PANTHER" id="PTHR45908">
    <property type="entry name" value="PROTEIN CBG11750-RELATED"/>
    <property type="match status" value="1"/>
</dbReference>
<evidence type="ECO:0000313" key="3">
    <source>
        <dbReference type="Proteomes" id="UP000023152"/>
    </source>
</evidence>
<dbReference type="OrthoDB" id="426718at2759"/>
<keyword evidence="3" id="KW-1185">Reference proteome</keyword>
<dbReference type="Pfam" id="PF01764">
    <property type="entry name" value="Lipase_3"/>
    <property type="match status" value="1"/>
</dbReference>
<accession>X6M1W1</accession>
<dbReference type="OMA" id="NEANKCE"/>
<dbReference type="EMBL" id="ASPP01026651">
    <property type="protein sequence ID" value="ETO06965.1"/>
    <property type="molecule type" value="Genomic_DNA"/>
</dbReference>
<dbReference type="Proteomes" id="UP000023152">
    <property type="component" value="Unassembled WGS sequence"/>
</dbReference>
<dbReference type="SUPFAM" id="SSF53474">
    <property type="entry name" value="alpha/beta-Hydrolases"/>
    <property type="match status" value="1"/>
</dbReference>
<dbReference type="AlphaFoldDB" id="X6M1W1"/>
<evidence type="ECO:0000313" key="2">
    <source>
        <dbReference type="EMBL" id="ETO06965.1"/>
    </source>
</evidence>
<gene>
    <name evidence="2" type="ORF">RFI_30425</name>
</gene>